<feature type="region of interest" description="Disordered" evidence="1">
    <location>
        <begin position="422"/>
        <end position="483"/>
    </location>
</feature>
<feature type="compositionally biased region" description="Low complexity" evidence="1">
    <location>
        <begin position="1"/>
        <end position="24"/>
    </location>
</feature>
<feature type="region of interest" description="Disordered" evidence="1">
    <location>
        <begin position="99"/>
        <end position="128"/>
    </location>
</feature>
<proteinExistence type="predicted"/>
<dbReference type="RefSeq" id="XP_066074745.1">
    <property type="nucleotide sequence ID" value="XM_066218648.1"/>
</dbReference>
<feature type="compositionally biased region" description="Polar residues" evidence="1">
    <location>
        <begin position="29"/>
        <end position="38"/>
    </location>
</feature>
<evidence type="ECO:0000313" key="4">
    <source>
        <dbReference type="Proteomes" id="UP001355207"/>
    </source>
</evidence>
<feature type="region of interest" description="Disordered" evidence="1">
    <location>
        <begin position="354"/>
        <end position="409"/>
    </location>
</feature>
<evidence type="ECO:0008006" key="5">
    <source>
        <dbReference type="Google" id="ProtNLM"/>
    </source>
</evidence>
<keyword evidence="2" id="KW-0812">Transmembrane</keyword>
<feature type="region of interest" description="Disordered" evidence="1">
    <location>
        <begin position="499"/>
        <end position="527"/>
    </location>
</feature>
<dbReference type="EMBL" id="CP144100">
    <property type="protein sequence ID" value="WWC87982.1"/>
    <property type="molecule type" value="Genomic_DNA"/>
</dbReference>
<evidence type="ECO:0000256" key="1">
    <source>
        <dbReference type="SAM" id="MobiDB-lite"/>
    </source>
</evidence>
<keyword evidence="2" id="KW-0472">Membrane</keyword>
<feature type="compositionally biased region" description="Low complexity" evidence="1">
    <location>
        <begin position="99"/>
        <end position="114"/>
    </location>
</feature>
<feature type="compositionally biased region" description="Polar residues" evidence="1">
    <location>
        <begin position="374"/>
        <end position="389"/>
    </location>
</feature>
<evidence type="ECO:0000313" key="3">
    <source>
        <dbReference type="EMBL" id="WWC87982.1"/>
    </source>
</evidence>
<sequence>MSNFAPSSPSYHSSSASPTTYSSAETDSEATQSTSYTVDTDYISYSSPTPLPSSESSTSIYSNSIINSGSYKSYDSTSNYNYGIRTDFTTFVGDSTSYNPSPSSSLINSNSTDSQDAQNHKDSDEGGHHPSNIIIAIISTIVTCVIVGVIGCCWYRRRRRRLNSLPGNTSNRRKGKARFVIDESKLNQIDIQALPLPQQQQPRFSQMDLDNILVSQQRNSQSPFNHPPINNDNSNNNNNNNNRSSSTRASTRRDNESLYTDNSEFDMLAQDGSSYARTLSTYSEGINSEYSERDLGGSYVPQQQQNQRPRLEINTTDYDHDLKSPQDLNSNPNSNPNLSTTLTRVEYNQLNSALSSLSSGSRSTPISSSGFRSGNQTPRQQLLSPQLNWTSSSSSSSPNNTSTFNSSRMQDHIRQLISPFVDSNSIDGQQPQIQSPSISPISTSSTNRSWRTEDEQLIMSHSQSQSSTYRSSQRGRGQGNDLERGITIVRHIDGGAIFSDDNALQDDDASQEVHLPPSYRELYPQNR</sequence>
<feature type="compositionally biased region" description="Low complexity" evidence="1">
    <location>
        <begin position="429"/>
        <end position="446"/>
    </location>
</feature>
<dbReference type="AlphaFoldDB" id="A0AAX4JRB2"/>
<feature type="compositionally biased region" description="Low complexity" evidence="1">
    <location>
        <begin position="328"/>
        <end position="340"/>
    </location>
</feature>
<accession>A0AAX4JRB2</accession>
<keyword evidence="4" id="KW-1185">Reference proteome</keyword>
<dbReference type="Proteomes" id="UP001355207">
    <property type="component" value="Chromosome 3"/>
</dbReference>
<gene>
    <name evidence="3" type="ORF">L201_002884</name>
</gene>
<feature type="compositionally biased region" description="Low complexity" evidence="1">
    <location>
        <begin position="354"/>
        <end position="373"/>
    </location>
</feature>
<feature type="transmembrane region" description="Helical" evidence="2">
    <location>
        <begin position="133"/>
        <end position="155"/>
    </location>
</feature>
<feature type="compositionally biased region" description="Low complexity" evidence="1">
    <location>
        <begin position="390"/>
        <end position="407"/>
    </location>
</feature>
<dbReference type="GeneID" id="91093555"/>
<feature type="region of interest" description="Disordered" evidence="1">
    <location>
        <begin position="317"/>
        <end position="340"/>
    </location>
</feature>
<feature type="compositionally biased region" description="Low complexity" evidence="1">
    <location>
        <begin position="42"/>
        <end position="59"/>
    </location>
</feature>
<feature type="compositionally biased region" description="Low complexity" evidence="1">
    <location>
        <begin position="230"/>
        <end position="249"/>
    </location>
</feature>
<reference evidence="3 4" key="1">
    <citation type="submission" date="2024-01" db="EMBL/GenBank/DDBJ databases">
        <title>Comparative genomics of Cryptococcus and Kwoniella reveals pathogenesis evolution and contrasting modes of karyotype evolution via chromosome fusion or intercentromeric recombination.</title>
        <authorList>
            <person name="Coelho M.A."/>
            <person name="David-Palma M."/>
            <person name="Shea T."/>
            <person name="Bowers K."/>
            <person name="McGinley-Smith S."/>
            <person name="Mohammad A.W."/>
            <person name="Gnirke A."/>
            <person name="Yurkov A.M."/>
            <person name="Nowrousian M."/>
            <person name="Sun S."/>
            <person name="Cuomo C.A."/>
            <person name="Heitman J."/>
        </authorList>
    </citation>
    <scope>NUCLEOTIDE SEQUENCE [LARGE SCALE GENOMIC DNA]</scope>
    <source>
        <strain evidence="3 4">CBS 6074</strain>
    </source>
</reference>
<feature type="compositionally biased region" description="Low complexity" evidence="1">
    <location>
        <begin position="460"/>
        <end position="475"/>
    </location>
</feature>
<feature type="region of interest" description="Disordered" evidence="1">
    <location>
        <begin position="218"/>
        <end position="265"/>
    </location>
</feature>
<feature type="region of interest" description="Disordered" evidence="1">
    <location>
        <begin position="1"/>
        <end position="59"/>
    </location>
</feature>
<organism evidence="3 4">
    <name type="scientific">Kwoniella dendrophila CBS 6074</name>
    <dbReference type="NCBI Taxonomy" id="1295534"/>
    <lineage>
        <taxon>Eukaryota</taxon>
        <taxon>Fungi</taxon>
        <taxon>Dikarya</taxon>
        <taxon>Basidiomycota</taxon>
        <taxon>Agaricomycotina</taxon>
        <taxon>Tremellomycetes</taxon>
        <taxon>Tremellales</taxon>
        <taxon>Cryptococcaceae</taxon>
        <taxon>Kwoniella</taxon>
    </lineage>
</organism>
<feature type="compositionally biased region" description="Basic and acidic residues" evidence="1">
    <location>
        <begin position="118"/>
        <end position="128"/>
    </location>
</feature>
<name>A0AAX4JRB2_9TREE</name>
<protein>
    <recommendedName>
        <fullName evidence="5">REJ domain-containing protein</fullName>
    </recommendedName>
</protein>
<evidence type="ECO:0000256" key="2">
    <source>
        <dbReference type="SAM" id="Phobius"/>
    </source>
</evidence>
<keyword evidence="2" id="KW-1133">Transmembrane helix</keyword>